<feature type="region of interest" description="Disordered" evidence="1">
    <location>
        <begin position="276"/>
        <end position="306"/>
    </location>
</feature>
<protein>
    <recommendedName>
        <fullName evidence="2">DUF5899 domain-containing protein</fullName>
    </recommendedName>
</protein>
<accession>A0A6C0JUQ5</accession>
<evidence type="ECO:0000313" key="3">
    <source>
        <dbReference type="EMBL" id="QHU09093.1"/>
    </source>
</evidence>
<sequence length="592" mass="64668">MAEIAMLMVALGGLYVISNHDNDSREVAGFENMGEVSNALPNINPSQPPINYPIDNKRVSNTNPNKYNHPNQTTDKFFSPSIYKEIERNNPKDSVGGSTKTNYSLTGDPLNKDNFKHNNMVPFFGSRIKGSTVSADIAQSQLDNMQGSGSQHKRKIEQAPLFKPQTNMSWANGMPSTTEFMLSRQVPSNRINNVKPWDEEKVAPGLGQGYTTTSSGSGYNSAVEDRSSWLPKTVDALRATNNPKVSFDLSGHQGPASASNQIIQNSNTMGRVEKNRPDTTQDLGPNRWFTTTGVEKGSTVRSSQMLQHTNRPDYSETNYYGAGTQEGRSTYIHSHSNETHRQQLAGPAITAPLGPAAASTNDYGNGSYESLCNNRSTTRQGNELGAVGGIMKALTSPILDILKPTRKENVIGNIRSTGNVQLTNGGTQPICNPGDRPKTTIKEQTEIGKLHLNLEGKLQGAYNVSTQQPVPQERDTTTSSYIGNVTGSNQSMSQTSAYNQRNNPNKTFSNHPNQGGMSLLNADTNFTTLRNDQNQHRIPTGTSTMSAIPSKTSYGHTQLPSTTIQPNYDRMNPDILNAFKSNPYTHSLSSWA</sequence>
<feature type="compositionally biased region" description="Polar residues" evidence="1">
    <location>
        <begin position="280"/>
        <end position="306"/>
    </location>
</feature>
<evidence type="ECO:0000256" key="1">
    <source>
        <dbReference type="SAM" id="MobiDB-lite"/>
    </source>
</evidence>
<feature type="domain" description="DUF5899" evidence="2">
    <location>
        <begin position="181"/>
        <end position="304"/>
    </location>
</feature>
<dbReference type="Pfam" id="PF19251">
    <property type="entry name" value="DUF5899"/>
    <property type="match status" value="1"/>
</dbReference>
<feature type="region of interest" description="Disordered" evidence="1">
    <location>
        <begin position="533"/>
        <end position="562"/>
    </location>
</feature>
<feature type="region of interest" description="Disordered" evidence="1">
    <location>
        <begin position="487"/>
        <end position="516"/>
    </location>
</feature>
<reference evidence="3" key="1">
    <citation type="journal article" date="2020" name="Nature">
        <title>Giant virus diversity and host interactions through global metagenomics.</title>
        <authorList>
            <person name="Schulz F."/>
            <person name="Roux S."/>
            <person name="Paez-Espino D."/>
            <person name="Jungbluth S."/>
            <person name="Walsh D.A."/>
            <person name="Denef V.J."/>
            <person name="McMahon K.D."/>
            <person name="Konstantinidis K.T."/>
            <person name="Eloe-Fadrosh E.A."/>
            <person name="Kyrpides N.C."/>
            <person name="Woyke T."/>
        </authorList>
    </citation>
    <scope>NUCLEOTIDE SEQUENCE</scope>
    <source>
        <strain evidence="3">GVMAG-S-1074260-58</strain>
    </source>
</reference>
<evidence type="ECO:0000259" key="2">
    <source>
        <dbReference type="Pfam" id="PF19251"/>
    </source>
</evidence>
<name>A0A6C0JUQ5_9ZZZZ</name>
<proteinExistence type="predicted"/>
<dbReference type="AlphaFoldDB" id="A0A6C0JUQ5"/>
<organism evidence="3">
    <name type="scientific">viral metagenome</name>
    <dbReference type="NCBI Taxonomy" id="1070528"/>
    <lineage>
        <taxon>unclassified sequences</taxon>
        <taxon>metagenomes</taxon>
        <taxon>organismal metagenomes</taxon>
    </lineage>
</organism>
<dbReference type="EMBL" id="MN740705">
    <property type="protein sequence ID" value="QHU09093.1"/>
    <property type="molecule type" value="Genomic_DNA"/>
</dbReference>
<dbReference type="InterPro" id="IPR045418">
    <property type="entry name" value="P2_DUF5899"/>
</dbReference>